<evidence type="ECO:0000256" key="17">
    <source>
        <dbReference type="ARBA" id="ARBA00047899"/>
    </source>
</evidence>
<evidence type="ECO:0000256" key="11">
    <source>
        <dbReference type="ARBA" id="ARBA00022777"/>
    </source>
</evidence>
<feature type="chain" id="PRO_5032910941" description="non-specific serine/threonine protein kinase" evidence="22">
    <location>
        <begin position="23"/>
        <end position="939"/>
    </location>
</feature>
<evidence type="ECO:0000256" key="15">
    <source>
        <dbReference type="ARBA" id="ARBA00023170"/>
    </source>
</evidence>
<accession>A0A834X8H5</accession>
<keyword evidence="25" id="KW-1185">Reference proteome</keyword>
<dbReference type="FunFam" id="3.80.10.10:FF:000041">
    <property type="entry name" value="LRR receptor-like serine/threonine-protein kinase ERECTA"/>
    <property type="match status" value="1"/>
</dbReference>
<keyword evidence="5" id="KW-0433">Leucine-rich repeat</keyword>
<name>A0A834X8H5_9FABA</name>
<evidence type="ECO:0000313" key="24">
    <source>
        <dbReference type="EMBL" id="KAF7839847.1"/>
    </source>
</evidence>
<dbReference type="InterPro" id="IPR001611">
    <property type="entry name" value="Leu-rich_rpt"/>
</dbReference>
<dbReference type="SUPFAM" id="SSF56112">
    <property type="entry name" value="Protein kinase-like (PK-like)"/>
    <property type="match status" value="1"/>
</dbReference>
<keyword evidence="11 24" id="KW-0418">Kinase</keyword>
<keyword evidence="12 19" id="KW-0067">ATP-binding</keyword>
<reference evidence="24" key="1">
    <citation type="submission" date="2020-09" db="EMBL/GenBank/DDBJ databases">
        <title>Genome-Enabled Discovery of Anthraquinone Biosynthesis in Senna tora.</title>
        <authorList>
            <person name="Kang S.-H."/>
            <person name="Pandey R.P."/>
            <person name="Lee C.-M."/>
            <person name="Sim J.-S."/>
            <person name="Jeong J.-T."/>
            <person name="Choi B.-S."/>
            <person name="Jung M."/>
            <person name="Ginzburg D."/>
            <person name="Zhao K."/>
            <person name="Won S.Y."/>
            <person name="Oh T.-J."/>
            <person name="Yu Y."/>
            <person name="Kim N.-H."/>
            <person name="Lee O.R."/>
            <person name="Lee T.-H."/>
            <person name="Bashyal P."/>
            <person name="Kim T.-S."/>
            <person name="Lee W.-H."/>
            <person name="Kawkins C."/>
            <person name="Kim C.-K."/>
            <person name="Kim J.S."/>
            <person name="Ahn B.O."/>
            <person name="Rhee S.Y."/>
            <person name="Sohng J.K."/>
        </authorList>
    </citation>
    <scope>NUCLEOTIDE SEQUENCE</scope>
    <source>
        <tissue evidence="24">Leaf</tissue>
    </source>
</reference>
<dbReference type="Gene3D" id="3.30.200.20">
    <property type="entry name" value="Phosphorylase Kinase, domain 1"/>
    <property type="match status" value="1"/>
</dbReference>
<evidence type="ECO:0000256" key="20">
    <source>
        <dbReference type="SAM" id="MobiDB-lite"/>
    </source>
</evidence>
<dbReference type="FunFam" id="1.10.510.10:FF:000146">
    <property type="entry name" value="LRR receptor-like serine/threonine-protein kinase IOS1"/>
    <property type="match status" value="1"/>
</dbReference>
<keyword evidence="16" id="KW-0325">Glycoprotein</keyword>
<evidence type="ECO:0000256" key="21">
    <source>
        <dbReference type="SAM" id="Phobius"/>
    </source>
</evidence>
<dbReference type="Gene3D" id="3.80.10.10">
    <property type="entry name" value="Ribonuclease Inhibitor"/>
    <property type="match status" value="1"/>
</dbReference>
<comment type="subcellular location">
    <subcellularLocation>
        <location evidence="1">Membrane</location>
        <topology evidence="1">Single-pass membrane protein</topology>
    </subcellularLocation>
</comment>
<evidence type="ECO:0000256" key="8">
    <source>
        <dbReference type="ARBA" id="ARBA00022729"/>
    </source>
</evidence>
<comment type="caution">
    <text evidence="24">The sequence shown here is derived from an EMBL/GenBank/DDBJ whole genome shotgun (WGS) entry which is preliminary data.</text>
</comment>
<dbReference type="OrthoDB" id="1111193at2759"/>
<keyword evidence="7 21" id="KW-0812">Transmembrane</keyword>
<proteinExistence type="predicted"/>
<feature type="binding site" evidence="19">
    <location>
        <position position="638"/>
    </location>
    <ligand>
        <name>ATP</name>
        <dbReference type="ChEBI" id="CHEBI:30616"/>
    </ligand>
</feature>
<dbReference type="AlphaFoldDB" id="A0A834X8H5"/>
<dbReference type="SUPFAM" id="SSF52058">
    <property type="entry name" value="L domain-like"/>
    <property type="match status" value="1"/>
</dbReference>
<feature type="domain" description="Protein kinase" evidence="23">
    <location>
        <begin position="610"/>
        <end position="886"/>
    </location>
</feature>
<keyword evidence="13 21" id="KW-1133">Transmembrane helix</keyword>
<dbReference type="PANTHER" id="PTHR45631:SF19">
    <property type="entry name" value="PROTEIN KINASE DOMAIN-CONTAINING PROTEIN"/>
    <property type="match status" value="1"/>
</dbReference>
<dbReference type="Pfam" id="PF00560">
    <property type="entry name" value="LRR_1"/>
    <property type="match status" value="1"/>
</dbReference>
<feature type="signal peptide" evidence="22">
    <location>
        <begin position="1"/>
        <end position="22"/>
    </location>
</feature>
<organism evidence="24 25">
    <name type="scientific">Senna tora</name>
    <dbReference type="NCBI Taxonomy" id="362788"/>
    <lineage>
        <taxon>Eukaryota</taxon>
        <taxon>Viridiplantae</taxon>
        <taxon>Streptophyta</taxon>
        <taxon>Embryophyta</taxon>
        <taxon>Tracheophyta</taxon>
        <taxon>Spermatophyta</taxon>
        <taxon>Magnoliopsida</taxon>
        <taxon>eudicotyledons</taxon>
        <taxon>Gunneridae</taxon>
        <taxon>Pentapetalae</taxon>
        <taxon>rosids</taxon>
        <taxon>fabids</taxon>
        <taxon>Fabales</taxon>
        <taxon>Fabaceae</taxon>
        <taxon>Caesalpinioideae</taxon>
        <taxon>Cassia clade</taxon>
        <taxon>Senna</taxon>
    </lineage>
</organism>
<dbReference type="PROSITE" id="PS00108">
    <property type="entry name" value="PROTEIN_KINASE_ST"/>
    <property type="match status" value="1"/>
</dbReference>
<dbReference type="InterPro" id="IPR011009">
    <property type="entry name" value="Kinase-like_dom_sf"/>
</dbReference>
<dbReference type="GO" id="GO:0004674">
    <property type="term" value="F:protein serine/threonine kinase activity"/>
    <property type="evidence" value="ECO:0007669"/>
    <property type="project" value="UniProtKB-KW"/>
</dbReference>
<comment type="catalytic activity">
    <reaction evidence="17">
        <text>L-threonyl-[protein] + ATP = O-phospho-L-threonyl-[protein] + ADP + H(+)</text>
        <dbReference type="Rhea" id="RHEA:46608"/>
        <dbReference type="Rhea" id="RHEA-COMP:11060"/>
        <dbReference type="Rhea" id="RHEA-COMP:11605"/>
        <dbReference type="ChEBI" id="CHEBI:15378"/>
        <dbReference type="ChEBI" id="CHEBI:30013"/>
        <dbReference type="ChEBI" id="CHEBI:30616"/>
        <dbReference type="ChEBI" id="CHEBI:61977"/>
        <dbReference type="ChEBI" id="CHEBI:456216"/>
        <dbReference type="EC" id="2.7.11.1"/>
    </reaction>
</comment>
<dbReference type="GO" id="GO:0016020">
    <property type="term" value="C:membrane"/>
    <property type="evidence" value="ECO:0007669"/>
    <property type="project" value="UniProtKB-SubCell"/>
</dbReference>
<comment type="catalytic activity">
    <reaction evidence="18">
        <text>L-seryl-[protein] + ATP = O-phospho-L-seryl-[protein] + ADP + H(+)</text>
        <dbReference type="Rhea" id="RHEA:17989"/>
        <dbReference type="Rhea" id="RHEA-COMP:9863"/>
        <dbReference type="Rhea" id="RHEA-COMP:11604"/>
        <dbReference type="ChEBI" id="CHEBI:15378"/>
        <dbReference type="ChEBI" id="CHEBI:29999"/>
        <dbReference type="ChEBI" id="CHEBI:30616"/>
        <dbReference type="ChEBI" id="CHEBI:83421"/>
        <dbReference type="ChEBI" id="CHEBI:456216"/>
        <dbReference type="EC" id="2.7.11.1"/>
    </reaction>
</comment>
<evidence type="ECO:0000256" key="5">
    <source>
        <dbReference type="ARBA" id="ARBA00022614"/>
    </source>
</evidence>
<evidence type="ECO:0000256" key="9">
    <source>
        <dbReference type="ARBA" id="ARBA00022737"/>
    </source>
</evidence>
<dbReference type="InterPro" id="IPR024788">
    <property type="entry name" value="Malectin-like_Carb-bd_dom"/>
</dbReference>
<evidence type="ECO:0000256" key="12">
    <source>
        <dbReference type="ARBA" id="ARBA00022840"/>
    </source>
</evidence>
<dbReference type="EC" id="2.7.11.1" evidence="2"/>
<feature type="compositionally biased region" description="Low complexity" evidence="20">
    <location>
        <begin position="894"/>
        <end position="913"/>
    </location>
</feature>
<keyword evidence="6" id="KW-0808">Transferase</keyword>
<dbReference type="InterPro" id="IPR008271">
    <property type="entry name" value="Ser/Thr_kinase_AS"/>
</dbReference>
<evidence type="ECO:0000256" key="2">
    <source>
        <dbReference type="ARBA" id="ARBA00012513"/>
    </source>
</evidence>
<evidence type="ECO:0000256" key="10">
    <source>
        <dbReference type="ARBA" id="ARBA00022741"/>
    </source>
</evidence>
<dbReference type="Gene3D" id="1.10.510.10">
    <property type="entry name" value="Transferase(Phosphotransferase) domain 1"/>
    <property type="match status" value="1"/>
</dbReference>
<evidence type="ECO:0000256" key="19">
    <source>
        <dbReference type="PROSITE-ProRule" id="PRU10141"/>
    </source>
</evidence>
<evidence type="ECO:0000256" key="13">
    <source>
        <dbReference type="ARBA" id="ARBA00022989"/>
    </source>
</evidence>
<dbReference type="CDD" id="cd14066">
    <property type="entry name" value="STKc_IRAK"/>
    <property type="match status" value="1"/>
</dbReference>
<dbReference type="PANTHER" id="PTHR45631">
    <property type="entry name" value="OS07G0107800 PROTEIN-RELATED"/>
    <property type="match status" value="1"/>
</dbReference>
<evidence type="ECO:0000256" key="6">
    <source>
        <dbReference type="ARBA" id="ARBA00022679"/>
    </source>
</evidence>
<evidence type="ECO:0000256" key="22">
    <source>
        <dbReference type="SAM" id="SignalP"/>
    </source>
</evidence>
<keyword evidence="4" id="KW-0597">Phosphoprotein</keyword>
<sequence length="939" mass="104920">MALFSLFLLIFPLLTSPPPALCQVQEFISIDCGATSNYTDKTSGLTWISDSGMMNHGTPVEVENPNGLGVQYQRRRDFPTDTNKKYCYTLMTEERRRYLVRATFQYGSLKSGDTYPQFQLYLDATKWATVSIYDASRVYVKEMIIRAPSSSIDVCMCCATTGSPFISTLELRPLNLSMYATDFEDNFFLKVAARINFGATSEDAIRYPDDPYDRIWESDLIKRQNYLVGVAPGTERISTTKNIEIGTREYPPVKVMQTAVVGTKGALTYRLNLEDFPANARAYAYFAEIEDLRNNETRKFKLQQPYMPDYSNAVVNIAENANGSYTLYEPSYMNVSLEFVLSFSFVKTRDSTQGPLLNAMEISKYQQIASKTERQDLNVVNAFHSMSAERVQMNEGDPCVPTPWDWVNCSATTLPRITKINLSRRNVTGTIPSQLNNMEELTELWLDGNLITGPLPDMSNLINLKIVHLENNQLAGSLPSYLGSLPSLEALFIQNNSFTGEIPAGLISGKIIFNYDGNPGLHRGNKKHYKLILGISIGVLVILSILFLGSLVLMHNLRRKASQQKSDENGVSGRSRSKAVGAYSSVRGGNLMDEGIACYIGLSELKEATNNFSRKIGKGSFGCVYYGKMKDGKEVAVKIMTDSSSHGNHQFMTEVALLSRIHHRNLVPLIGYCEEEYQHILVYEYMHNGTLRDHIYGTGSAKQKDLDWLARLRIAEDAAKGLEYLHTGCNPSIIHRDVKTSNILLDINMRAKVSDFGLSRLAEEDLTHISSIARGTVGYLDPEYYANQQLTEKSDVYSFGVVLLELISGRKPVSSEDYGAEMNIVHWARSLIRRGDVMSMMDPSLAGDVKTESIWRVAEIAIQCVEQHGVCRPRMQEIILAIQEAVKIQKGTDNNNNNNKLKSSSSSGSKAQSSRKTLLTSFLEIESPDLSNGCLPSAR</sequence>
<dbReference type="SMART" id="SM00220">
    <property type="entry name" value="S_TKc"/>
    <property type="match status" value="1"/>
</dbReference>
<keyword evidence="3" id="KW-0723">Serine/threonine-protein kinase</keyword>
<gene>
    <name evidence="24" type="ORF">G2W53_008329</name>
</gene>
<evidence type="ECO:0000259" key="23">
    <source>
        <dbReference type="PROSITE" id="PS50011"/>
    </source>
</evidence>
<dbReference type="FunFam" id="3.30.200.20:FF:000178">
    <property type="entry name" value="serine/threonine-protein kinase PBS1-like"/>
    <property type="match status" value="1"/>
</dbReference>
<evidence type="ECO:0000313" key="25">
    <source>
        <dbReference type="Proteomes" id="UP000634136"/>
    </source>
</evidence>
<evidence type="ECO:0000256" key="18">
    <source>
        <dbReference type="ARBA" id="ARBA00048679"/>
    </source>
</evidence>
<feature type="region of interest" description="Disordered" evidence="20">
    <location>
        <begin position="891"/>
        <end position="913"/>
    </location>
</feature>
<evidence type="ECO:0000256" key="4">
    <source>
        <dbReference type="ARBA" id="ARBA00022553"/>
    </source>
</evidence>
<keyword evidence="8 22" id="KW-0732">Signal</keyword>
<keyword evidence="10 19" id="KW-0547">Nucleotide-binding</keyword>
<dbReference type="PROSITE" id="PS00107">
    <property type="entry name" value="PROTEIN_KINASE_ATP"/>
    <property type="match status" value="1"/>
</dbReference>
<evidence type="ECO:0000256" key="16">
    <source>
        <dbReference type="ARBA" id="ARBA00023180"/>
    </source>
</evidence>
<evidence type="ECO:0000256" key="3">
    <source>
        <dbReference type="ARBA" id="ARBA00022527"/>
    </source>
</evidence>
<evidence type="ECO:0000256" key="14">
    <source>
        <dbReference type="ARBA" id="ARBA00023136"/>
    </source>
</evidence>
<keyword evidence="15 24" id="KW-0675">Receptor</keyword>
<dbReference type="Proteomes" id="UP000634136">
    <property type="component" value="Unassembled WGS sequence"/>
</dbReference>
<dbReference type="InterPro" id="IPR000719">
    <property type="entry name" value="Prot_kinase_dom"/>
</dbReference>
<dbReference type="Pfam" id="PF12819">
    <property type="entry name" value="Malectin_like"/>
    <property type="match status" value="1"/>
</dbReference>
<evidence type="ECO:0000256" key="1">
    <source>
        <dbReference type="ARBA" id="ARBA00004167"/>
    </source>
</evidence>
<dbReference type="EMBL" id="JAAIUW010000003">
    <property type="protein sequence ID" value="KAF7839847.1"/>
    <property type="molecule type" value="Genomic_DNA"/>
</dbReference>
<keyword evidence="14 21" id="KW-0472">Membrane</keyword>
<evidence type="ECO:0000256" key="7">
    <source>
        <dbReference type="ARBA" id="ARBA00022692"/>
    </source>
</evidence>
<dbReference type="Pfam" id="PF07714">
    <property type="entry name" value="PK_Tyr_Ser-Thr"/>
    <property type="match status" value="1"/>
</dbReference>
<dbReference type="InterPro" id="IPR001245">
    <property type="entry name" value="Ser-Thr/Tyr_kinase_cat_dom"/>
</dbReference>
<dbReference type="GO" id="GO:0005524">
    <property type="term" value="F:ATP binding"/>
    <property type="evidence" value="ECO:0007669"/>
    <property type="project" value="UniProtKB-UniRule"/>
</dbReference>
<keyword evidence="9" id="KW-0677">Repeat</keyword>
<dbReference type="PROSITE" id="PS50011">
    <property type="entry name" value="PROTEIN_KINASE_DOM"/>
    <property type="match status" value="1"/>
</dbReference>
<protein>
    <recommendedName>
        <fullName evidence="2">non-specific serine/threonine protein kinase</fullName>
        <ecNumber evidence="2">2.7.11.1</ecNumber>
    </recommendedName>
</protein>
<dbReference type="InterPro" id="IPR017441">
    <property type="entry name" value="Protein_kinase_ATP_BS"/>
</dbReference>
<feature type="transmembrane region" description="Helical" evidence="21">
    <location>
        <begin position="531"/>
        <end position="554"/>
    </location>
</feature>
<dbReference type="InterPro" id="IPR032675">
    <property type="entry name" value="LRR_dom_sf"/>
</dbReference>